<gene>
    <name evidence="4" type="ORF">UFOPK1572_00070</name>
</gene>
<keyword evidence="1" id="KW-0808">Transferase</keyword>
<dbReference type="CDD" id="cd04301">
    <property type="entry name" value="NAT_SF"/>
    <property type="match status" value="1"/>
</dbReference>
<accession>A0A6J6CID3</accession>
<dbReference type="InterPro" id="IPR016181">
    <property type="entry name" value="Acyl_CoA_acyltransferase"/>
</dbReference>
<protein>
    <submittedName>
        <fullName evidence="4">Unannotated protein</fullName>
    </submittedName>
</protein>
<organism evidence="4">
    <name type="scientific">freshwater metagenome</name>
    <dbReference type="NCBI Taxonomy" id="449393"/>
    <lineage>
        <taxon>unclassified sequences</taxon>
        <taxon>metagenomes</taxon>
        <taxon>ecological metagenomes</taxon>
    </lineage>
</organism>
<sequence length="254" mass="27920">MSVVERAPRRGTLWSGPTVVHARPLAHDPEAAFLIISGAHDDNFSFPGPETIEQWLTTLKSWGYARVRTSALSPRPDSALREVGFAPVQDLMLMSMSHWTPPQFSLAPDIAPKKAVRWGNRISSSLRDDVLRLDARAFGDTWALDRDAFTDALRATSRSQVFVARHKGVLQGFAVVGATGGTGYLQRLAVDAHVHRAGVGSCLVAAAVQWSSRKGCRHTVVNTEINNQPAQHLYEKIGFVSLPNRLTVLQKELH</sequence>
<dbReference type="Gene3D" id="3.40.630.30">
    <property type="match status" value="1"/>
</dbReference>
<dbReference type="AlphaFoldDB" id="A0A6J6CID3"/>
<dbReference type="SUPFAM" id="SSF55729">
    <property type="entry name" value="Acyl-CoA N-acyltransferases (Nat)"/>
    <property type="match status" value="1"/>
</dbReference>
<reference evidence="4" key="1">
    <citation type="submission" date="2020-05" db="EMBL/GenBank/DDBJ databases">
        <authorList>
            <person name="Chiriac C."/>
            <person name="Salcher M."/>
            <person name="Ghai R."/>
            <person name="Kavagutti S V."/>
        </authorList>
    </citation>
    <scope>NUCLEOTIDE SEQUENCE</scope>
</reference>
<dbReference type="GO" id="GO:0016747">
    <property type="term" value="F:acyltransferase activity, transferring groups other than amino-acyl groups"/>
    <property type="evidence" value="ECO:0007669"/>
    <property type="project" value="InterPro"/>
</dbReference>
<dbReference type="InterPro" id="IPR000182">
    <property type="entry name" value="GNAT_dom"/>
</dbReference>
<evidence type="ECO:0000256" key="1">
    <source>
        <dbReference type="ARBA" id="ARBA00022679"/>
    </source>
</evidence>
<dbReference type="PANTHER" id="PTHR43877:SF1">
    <property type="entry name" value="ACETYLTRANSFERASE"/>
    <property type="match status" value="1"/>
</dbReference>
<name>A0A6J6CID3_9ZZZZ</name>
<dbReference type="PANTHER" id="PTHR43877">
    <property type="entry name" value="AMINOALKYLPHOSPHONATE N-ACETYLTRANSFERASE-RELATED-RELATED"/>
    <property type="match status" value="1"/>
</dbReference>
<dbReference type="EMBL" id="CAEZTC010000004">
    <property type="protein sequence ID" value="CAB4549568.1"/>
    <property type="molecule type" value="Genomic_DNA"/>
</dbReference>
<proteinExistence type="predicted"/>
<dbReference type="InterPro" id="IPR050832">
    <property type="entry name" value="Bact_Acetyltransf"/>
</dbReference>
<dbReference type="PROSITE" id="PS51186">
    <property type="entry name" value="GNAT"/>
    <property type="match status" value="1"/>
</dbReference>
<evidence type="ECO:0000256" key="2">
    <source>
        <dbReference type="ARBA" id="ARBA00023315"/>
    </source>
</evidence>
<evidence type="ECO:0000259" key="3">
    <source>
        <dbReference type="PROSITE" id="PS51186"/>
    </source>
</evidence>
<feature type="domain" description="N-acetyltransferase" evidence="3">
    <location>
        <begin position="108"/>
        <end position="254"/>
    </location>
</feature>
<dbReference type="Pfam" id="PF00583">
    <property type="entry name" value="Acetyltransf_1"/>
    <property type="match status" value="1"/>
</dbReference>
<evidence type="ECO:0000313" key="4">
    <source>
        <dbReference type="EMBL" id="CAB4549568.1"/>
    </source>
</evidence>
<keyword evidence="2" id="KW-0012">Acyltransferase</keyword>